<dbReference type="EMBL" id="FPAT01000017">
    <property type="protein sequence ID" value="SFT97360.1"/>
    <property type="molecule type" value="Genomic_DNA"/>
</dbReference>
<dbReference type="Gene3D" id="2.60.40.1240">
    <property type="match status" value="1"/>
</dbReference>
<keyword evidence="3" id="KW-1133">Transmembrane helix</keyword>
<dbReference type="RefSeq" id="WP_092981618.1">
    <property type="nucleotide sequence ID" value="NZ_FPAT01000017.1"/>
</dbReference>
<reference evidence="6" key="1">
    <citation type="submission" date="2016-10" db="EMBL/GenBank/DDBJ databases">
        <authorList>
            <person name="Varghese N."/>
            <person name="Submissions S."/>
        </authorList>
    </citation>
    <scope>NUCLEOTIDE SEQUENCE [LARGE SCALE GENOMIC DNA]</scope>
    <source>
        <strain evidence="6">DSM 45501</strain>
    </source>
</reference>
<feature type="transmembrane region" description="Helical" evidence="3">
    <location>
        <begin position="65"/>
        <end position="86"/>
    </location>
</feature>
<feature type="transmembrane region" description="Helical" evidence="3">
    <location>
        <begin position="41"/>
        <end position="58"/>
    </location>
</feature>
<evidence type="ECO:0000256" key="2">
    <source>
        <dbReference type="SAM" id="MobiDB-lite"/>
    </source>
</evidence>
<keyword evidence="6" id="KW-1185">Reference proteome</keyword>
<evidence type="ECO:0000259" key="4">
    <source>
        <dbReference type="Pfam" id="PF11611"/>
    </source>
</evidence>
<feature type="domain" description="DUF4352" evidence="4">
    <location>
        <begin position="165"/>
        <end position="256"/>
    </location>
</feature>
<organism evidence="5 6">
    <name type="scientific">Actinopolyspora righensis</name>
    <dbReference type="NCBI Taxonomy" id="995060"/>
    <lineage>
        <taxon>Bacteria</taxon>
        <taxon>Bacillati</taxon>
        <taxon>Actinomycetota</taxon>
        <taxon>Actinomycetes</taxon>
        <taxon>Actinopolysporales</taxon>
        <taxon>Actinopolysporaceae</taxon>
        <taxon>Actinopolyspora</taxon>
        <taxon>Actinopolyspora alba group</taxon>
    </lineage>
</organism>
<sequence>MTYTPVPPQQRNGKFSGLALASLILGIIGACGSIIPIINNLTAVAAFVGVVLGAIALFGTRKVMAGIGTGLGVLAIVITVVIQAALVSTIESGGEAAGTANSETEISIQPAPTSNGSSAGQSGSPQAESTESGSSDSSEKLGFGDKHTWSGGETISVSKPSPYTESNQFLQPDAGKRYVQFDVHVVNNGNAEYNVASVSITAQHAGKVAQQNYAAGDQLPNTQLPPGGDVTYTMVFTISEEPGELQVSVQPNMFAADTVYFTGKV</sequence>
<evidence type="ECO:0000313" key="5">
    <source>
        <dbReference type="EMBL" id="SFT97360.1"/>
    </source>
</evidence>
<feature type="compositionally biased region" description="Low complexity" evidence="2">
    <location>
        <begin position="114"/>
        <end position="136"/>
    </location>
</feature>
<evidence type="ECO:0000256" key="3">
    <source>
        <dbReference type="SAM" id="Phobius"/>
    </source>
</evidence>
<dbReference type="InterPro" id="IPR029051">
    <property type="entry name" value="DUF4352"/>
</dbReference>
<proteinExistence type="predicted"/>
<feature type="region of interest" description="Disordered" evidence="2">
    <location>
        <begin position="107"/>
        <end position="169"/>
    </location>
</feature>
<keyword evidence="1" id="KW-0732">Signal</keyword>
<accession>A0A1I7CD78</accession>
<evidence type="ECO:0000256" key="1">
    <source>
        <dbReference type="ARBA" id="ARBA00022729"/>
    </source>
</evidence>
<feature type="compositionally biased region" description="Polar residues" evidence="2">
    <location>
        <begin position="151"/>
        <end position="169"/>
    </location>
</feature>
<protein>
    <recommendedName>
        <fullName evidence="4">DUF4352 domain-containing protein</fullName>
    </recommendedName>
</protein>
<dbReference type="InterPro" id="IPR029050">
    <property type="entry name" value="Immunoprotect_excell_Ig-like"/>
</dbReference>
<feature type="transmembrane region" description="Helical" evidence="3">
    <location>
        <begin position="15"/>
        <end position="35"/>
    </location>
</feature>
<gene>
    <name evidence="5" type="ORF">SAMN04487904_11732</name>
</gene>
<dbReference type="AlphaFoldDB" id="A0A1I7CD78"/>
<evidence type="ECO:0000313" key="6">
    <source>
        <dbReference type="Proteomes" id="UP000199165"/>
    </source>
</evidence>
<dbReference type="Proteomes" id="UP000199165">
    <property type="component" value="Unassembled WGS sequence"/>
</dbReference>
<keyword evidence="3" id="KW-0472">Membrane</keyword>
<dbReference type="Pfam" id="PF11611">
    <property type="entry name" value="DUF4352"/>
    <property type="match status" value="1"/>
</dbReference>
<feature type="compositionally biased region" description="Basic and acidic residues" evidence="2">
    <location>
        <begin position="137"/>
        <end position="148"/>
    </location>
</feature>
<dbReference type="STRING" id="995060.SAMN04487904_11732"/>
<name>A0A1I7CD78_9ACTN</name>
<keyword evidence="3" id="KW-0812">Transmembrane</keyword>